<dbReference type="GO" id="GO:0022857">
    <property type="term" value="F:transmembrane transporter activity"/>
    <property type="evidence" value="ECO:0007669"/>
    <property type="project" value="TreeGrafter"/>
</dbReference>
<protein>
    <submittedName>
        <fullName evidence="4">Cell division ATP-binding protein FtsE</fullName>
    </submittedName>
</protein>
<dbReference type="KEGG" id="cinf:CINF_0696"/>
<keyword evidence="2 4" id="KW-0067">ATP-binding</keyword>
<evidence type="ECO:0000313" key="4">
    <source>
        <dbReference type="EMBL" id="QLI05217.1"/>
    </source>
</evidence>
<keyword evidence="4" id="KW-0132">Cell division</keyword>
<accession>A0A7H9CGC7</accession>
<dbReference type="InterPro" id="IPR003439">
    <property type="entry name" value="ABC_transporter-like_ATP-bd"/>
</dbReference>
<reference evidence="4 5" key="1">
    <citation type="submission" date="2020-02" db="EMBL/GenBank/DDBJ databases">
        <title>Complete genome sequence of the novel Campylobacter species Candidatus Campylobacter infans.</title>
        <authorList>
            <person name="Duim B."/>
            <person name="Zomer A."/>
            <person name="van der Graaf L."/>
            <person name="Wagenaar J."/>
        </authorList>
    </citation>
    <scope>NUCLEOTIDE SEQUENCE [LARGE SCALE GENOMIC DNA]</scope>
    <source>
        <strain evidence="4 5">19S00001</strain>
    </source>
</reference>
<evidence type="ECO:0000256" key="1">
    <source>
        <dbReference type="ARBA" id="ARBA00022741"/>
    </source>
</evidence>
<dbReference type="GO" id="GO:0005524">
    <property type="term" value="F:ATP binding"/>
    <property type="evidence" value="ECO:0007669"/>
    <property type="project" value="UniProtKB-KW"/>
</dbReference>
<feature type="domain" description="ABC transporter" evidence="3">
    <location>
        <begin position="5"/>
        <end position="222"/>
    </location>
</feature>
<sequence length="223" mass="24919">MPNIVEAKNLSICYEKGQNIISDATFTIGTRDFVFITGKSGSGKSTLIKALYGAMAPSSGELEVCSRKLNGISGSKLADLRQRLGLIFQDFRLIDEWNIERNVMLPLIIRGFSKDVSSKQAQKMLKIVNLLHKADSYPPQLSGGEQQRVAVARALAHNPLLFLCDEPTGSLDEYSSDIIWRLLRSAREELNACVIVVTHRIPSNIRIEYRHFEISQGRVIELS</sequence>
<dbReference type="GO" id="GO:0005886">
    <property type="term" value="C:plasma membrane"/>
    <property type="evidence" value="ECO:0007669"/>
    <property type="project" value="TreeGrafter"/>
</dbReference>
<dbReference type="PROSITE" id="PS50893">
    <property type="entry name" value="ABC_TRANSPORTER_2"/>
    <property type="match status" value="1"/>
</dbReference>
<dbReference type="EMBL" id="CP049075">
    <property type="protein sequence ID" value="QLI05217.1"/>
    <property type="molecule type" value="Genomic_DNA"/>
</dbReference>
<dbReference type="AlphaFoldDB" id="A0A7H9CGC7"/>
<gene>
    <name evidence="4" type="primary">ftsE</name>
    <name evidence="4" type="ORF">CINF_0696</name>
</gene>
<dbReference type="InterPro" id="IPR027417">
    <property type="entry name" value="P-loop_NTPase"/>
</dbReference>
<dbReference type="Pfam" id="PF00005">
    <property type="entry name" value="ABC_tran"/>
    <property type="match status" value="1"/>
</dbReference>
<evidence type="ECO:0000259" key="3">
    <source>
        <dbReference type="PROSITE" id="PS50893"/>
    </source>
</evidence>
<dbReference type="SUPFAM" id="SSF52540">
    <property type="entry name" value="P-loop containing nucleoside triphosphate hydrolases"/>
    <property type="match status" value="1"/>
</dbReference>
<keyword evidence="5" id="KW-1185">Reference proteome</keyword>
<evidence type="ECO:0000256" key="2">
    <source>
        <dbReference type="ARBA" id="ARBA00022840"/>
    </source>
</evidence>
<dbReference type="InterPro" id="IPR015854">
    <property type="entry name" value="ABC_transpr_LolD-like"/>
</dbReference>
<name>A0A7H9CGC7_9BACT</name>
<keyword evidence="4" id="KW-0131">Cell cycle</keyword>
<dbReference type="GO" id="GO:0051301">
    <property type="term" value="P:cell division"/>
    <property type="evidence" value="ECO:0007669"/>
    <property type="project" value="UniProtKB-KW"/>
</dbReference>
<dbReference type="PANTHER" id="PTHR24220">
    <property type="entry name" value="IMPORT ATP-BINDING PROTEIN"/>
    <property type="match status" value="1"/>
</dbReference>
<proteinExistence type="predicted"/>
<dbReference type="Gene3D" id="3.40.50.300">
    <property type="entry name" value="P-loop containing nucleotide triphosphate hydrolases"/>
    <property type="match status" value="1"/>
</dbReference>
<dbReference type="RefSeq" id="WP_179975765.1">
    <property type="nucleotide sequence ID" value="NZ_CP049075.1"/>
</dbReference>
<dbReference type="Proteomes" id="UP000509414">
    <property type="component" value="Chromosome"/>
</dbReference>
<dbReference type="InterPro" id="IPR017871">
    <property type="entry name" value="ABC_transporter-like_CS"/>
</dbReference>
<dbReference type="GO" id="GO:0016887">
    <property type="term" value="F:ATP hydrolysis activity"/>
    <property type="evidence" value="ECO:0007669"/>
    <property type="project" value="InterPro"/>
</dbReference>
<keyword evidence="1" id="KW-0547">Nucleotide-binding</keyword>
<dbReference type="PROSITE" id="PS00211">
    <property type="entry name" value="ABC_TRANSPORTER_1"/>
    <property type="match status" value="1"/>
</dbReference>
<evidence type="ECO:0000313" key="5">
    <source>
        <dbReference type="Proteomes" id="UP000509414"/>
    </source>
</evidence>
<dbReference type="PANTHER" id="PTHR24220:SF86">
    <property type="entry name" value="ABC TRANSPORTER ABCH.1"/>
    <property type="match status" value="1"/>
</dbReference>
<dbReference type="InterPro" id="IPR003593">
    <property type="entry name" value="AAA+_ATPase"/>
</dbReference>
<organism evidence="4 5">
    <name type="scientific">Candidatus Campylobacter infans</name>
    <dbReference type="NCBI Taxonomy" id="2561898"/>
    <lineage>
        <taxon>Bacteria</taxon>
        <taxon>Pseudomonadati</taxon>
        <taxon>Campylobacterota</taxon>
        <taxon>Epsilonproteobacteria</taxon>
        <taxon>Campylobacterales</taxon>
        <taxon>Campylobacteraceae</taxon>
        <taxon>Campylobacter</taxon>
    </lineage>
</organism>
<dbReference type="SMART" id="SM00382">
    <property type="entry name" value="AAA"/>
    <property type="match status" value="1"/>
</dbReference>